<feature type="compositionally biased region" description="Low complexity" evidence="1">
    <location>
        <begin position="19"/>
        <end position="41"/>
    </location>
</feature>
<protein>
    <submittedName>
        <fullName evidence="2">Uncharacterized protein</fullName>
    </submittedName>
</protein>
<dbReference type="AlphaFoldDB" id="A0A834ZRU0"/>
<comment type="caution">
    <text evidence="2">The sequence shown here is derived from an EMBL/GenBank/DDBJ whole genome shotgun (WGS) entry which is preliminary data.</text>
</comment>
<accession>A0A834ZRU0</accession>
<reference evidence="2 3" key="1">
    <citation type="submission" date="2020-04" db="EMBL/GenBank/DDBJ databases">
        <title>Plant Genome Project.</title>
        <authorList>
            <person name="Zhang R.-G."/>
        </authorList>
    </citation>
    <scope>NUCLEOTIDE SEQUENCE [LARGE SCALE GENOMIC DNA]</scope>
    <source>
        <strain evidence="2">YNK0</strain>
        <tissue evidence="2">Leaf</tissue>
    </source>
</reference>
<dbReference type="OMA" id="PDYQNCK"/>
<evidence type="ECO:0000313" key="3">
    <source>
        <dbReference type="Proteomes" id="UP000655225"/>
    </source>
</evidence>
<proteinExistence type="predicted"/>
<dbReference type="PANTHER" id="PTHR35459">
    <property type="entry name" value="T1N6.14 PROTEIN"/>
    <property type="match status" value="1"/>
</dbReference>
<feature type="region of interest" description="Disordered" evidence="1">
    <location>
        <begin position="1"/>
        <end position="41"/>
    </location>
</feature>
<dbReference type="Proteomes" id="UP000655225">
    <property type="component" value="Unassembled WGS sequence"/>
</dbReference>
<dbReference type="OrthoDB" id="672903at2759"/>
<gene>
    <name evidence="2" type="ORF">HHK36_000216</name>
</gene>
<dbReference type="EMBL" id="JABCRI010000001">
    <property type="protein sequence ID" value="KAF8412256.1"/>
    <property type="molecule type" value="Genomic_DNA"/>
</dbReference>
<dbReference type="PANTHER" id="PTHR35459:SF2">
    <property type="entry name" value="T1N6.14 PROTEIN"/>
    <property type="match status" value="1"/>
</dbReference>
<evidence type="ECO:0000256" key="1">
    <source>
        <dbReference type="SAM" id="MobiDB-lite"/>
    </source>
</evidence>
<evidence type="ECO:0000313" key="2">
    <source>
        <dbReference type="EMBL" id="KAF8412256.1"/>
    </source>
</evidence>
<keyword evidence="3" id="KW-1185">Reference proteome</keyword>
<organism evidence="2 3">
    <name type="scientific">Tetracentron sinense</name>
    <name type="common">Spur-leaf</name>
    <dbReference type="NCBI Taxonomy" id="13715"/>
    <lineage>
        <taxon>Eukaryota</taxon>
        <taxon>Viridiplantae</taxon>
        <taxon>Streptophyta</taxon>
        <taxon>Embryophyta</taxon>
        <taxon>Tracheophyta</taxon>
        <taxon>Spermatophyta</taxon>
        <taxon>Magnoliopsida</taxon>
        <taxon>Trochodendrales</taxon>
        <taxon>Trochodendraceae</taxon>
        <taxon>Tetracentron</taxon>
    </lineage>
</organism>
<sequence length="116" mass="13496">MLNRKPNKSMEETKLIQCTKTQTPKSPSTSQNLPPQAPPLLQNKKRKFDNVDIQNSNYFKILAVVKELRPYFIEVLRTPDYQNCKAAHEIQKRKLFKIHSGILLYLHTFNSRGKGL</sequence>
<name>A0A834ZRU0_TETSI</name>